<feature type="domain" description="Peptidase S8/S53" evidence="4">
    <location>
        <begin position="119"/>
        <end position="259"/>
    </location>
</feature>
<reference evidence="5" key="2">
    <citation type="journal article" date="2014" name="ISME J.">
        <title>Microbial stratification in low pH oxic and suboxic macroscopic growths along an acid mine drainage.</title>
        <authorList>
            <person name="Mendez-Garcia C."/>
            <person name="Mesa V."/>
            <person name="Sprenger R.R."/>
            <person name="Richter M."/>
            <person name="Diez M.S."/>
            <person name="Solano J."/>
            <person name="Bargiela R."/>
            <person name="Golyshina O.V."/>
            <person name="Manteca A."/>
            <person name="Ramos J.L."/>
            <person name="Gallego J.R."/>
            <person name="Llorente I."/>
            <person name="Martins Dos Santos V.A."/>
            <person name="Jensen O.N."/>
            <person name="Pelaez A.I."/>
            <person name="Sanchez J."/>
            <person name="Ferrer M."/>
        </authorList>
    </citation>
    <scope>NUCLEOTIDE SEQUENCE</scope>
</reference>
<dbReference type="EMBL" id="AUZX01013805">
    <property type="protein sequence ID" value="EQD34411.1"/>
    <property type="molecule type" value="Genomic_DNA"/>
</dbReference>
<dbReference type="AlphaFoldDB" id="T0YG74"/>
<sequence>DALWTDDADPLPAAATPQWFQLWLRQTEAPAATRAQFADLAGRFGIVIEDGFTRFPGRVVVAAYATRAALEQAIELLDRVAEIRSVAPTAEFYLSDLTPAEQVDWVRNLEARMQLGDPGQAPYVTLLDTGVNNGHPLLTHGLEVGDMHAINPGWQHTDHHGHGTQMAGLALHGNLTNPLASSSAHFVPHRLESVKILPPTGHNSPHLYGPITMQAAAAVETPHPERRRTFAMMTTAVGKSTGLPSEWSATIDQLAFGTKSAPADGGEAEADRVVTPRLFV</sequence>
<dbReference type="GO" id="GO:0004252">
    <property type="term" value="F:serine-type endopeptidase activity"/>
    <property type="evidence" value="ECO:0007669"/>
    <property type="project" value="InterPro"/>
</dbReference>
<feature type="non-terminal residue" evidence="5">
    <location>
        <position position="280"/>
    </location>
</feature>
<evidence type="ECO:0000313" key="5">
    <source>
        <dbReference type="EMBL" id="EQD34411.1"/>
    </source>
</evidence>
<keyword evidence="1" id="KW-0645">Protease</keyword>
<dbReference type="GO" id="GO:0006508">
    <property type="term" value="P:proteolysis"/>
    <property type="evidence" value="ECO:0007669"/>
    <property type="project" value="UniProtKB-KW"/>
</dbReference>
<gene>
    <name evidence="5" type="ORF">B1A_18705</name>
</gene>
<feature type="non-terminal residue" evidence="5">
    <location>
        <position position="1"/>
    </location>
</feature>
<evidence type="ECO:0000256" key="1">
    <source>
        <dbReference type="ARBA" id="ARBA00022670"/>
    </source>
</evidence>
<organism evidence="5">
    <name type="scientific">mine drainage metagenome</name>
    <dbReference type="NCBI Taxonomy" id="410659"/>
    <lineage>
        <taxon>unclassified sequences</taxon>
        <taxon>metagenomes</taxon>
        <taxon>ecological metagenomes</taxon>
    </lineage>
</organism>
<dbReference type="PRINTS" id="PR00723">
    <property type="entry name" value="SUBTILISIN"/>
</dbReference>
<keyword evidence="2" id="KW-0378">Hydrolase</keyword>
<keyword evidence="3" id="KW-0720">Serine protease</keyword>
<evidence type="ECO:0000256" key="2">
    <source>
        <dbReference type="ARBA" id="ARBA00022801"/>
    </source>
</evidence>
<evidence type="ECO:0000256" key="3">
    <source>
        <dbReference type="ARBA" id="ARBA00022825"/>
    </source>
</evidence>
<accession>T0YG74</accession>
<name>T0YG74_9ZZZZ</name>
<comment type="caution">
    <text evidence="5">The sequence shown here is derived from an EMBL/GenBank/DDBJ whole genome shotgun (WGS) entry which is preliminary data.</text>
</comment>
<evidence type="ECO:0000259" key="4">
    <source>
        <dbReference type="Pfam" id="PF00082"/>
    </source>
</evidence>
<dbReference type="Gene3D" id="3.40.50.200">
    <property type="entry name" value="Peptidase S8/S53 domain"/>
    <property type="match status" value="1"/>
</dbReference>
<dbReference type="InterPro" id="IPR015500">
    <property type="entry name" value="Peptidase_S8_subtilisin-rel"/>
</dbReference>
<dbReference type="InterPro" id="IPR000209">
    <property type="entry name" value="Peptidase_S8/S53_dom"/>
</dbReference>
<dbReference type="SUPFAM" id="SSF52743">
    <property type="entry name" value="Subtilisin-like"/>
    <property type="match status" value="1"/>
</dbReference>
<proteinExistence type="predicted"/>
<protein>
    <recommendedName>
        <fullName evidence="4">Peptidase S8/S53 domain-containing protein</fullName>
    </recommendedName>
</protein>
<dbReference type="InterPro" id="IPR036852">
    <property type="entry name" value="Peptidase_S8/S53_dom_sf"/>
</dbReference>
<dbReference type="Pfam" id="PF00082">
    <property type="entry name" value="Peptidase_S8"/>
    <property type="match status" value="1"/>
</dbReference>
<reference evidence="5" key="1">
    <citation type="submission" date="2013-08" db="EMBL/GenBank/DDBJ databases">
        <authorList>
            <person name="Mendez C."/>
            <person name="Richter M."/>
            <person name="Ferrer M."/>
            <person name="Sanchez J."/>
        </authorList>
    </citation>
    <scope>NUCLEOTIDE SEQUENCE</scope>
</reference>